<evidence type="ECO:0000313" key="2">
    <source>
        <dbReference type="Proteomes" id="UP000813637"/>
    </source>
</evidence>
<proteinExistence type="predicted"/>
<protein>
    <submittedName>
        <fullName evidence="1">Uncharacterized protein</fullName>
    </submittedName>
</protein>
<sequence length="62" mass="7111">MTHTTVDVICSMEGGFPIILEAIDSENIQLSLDRQEYYKKYYKDVHLFGGITLIKDGQNDDK</sequence>
<evidence type="ECO:0000313" key="1">
    <source>
        <dbReference type="EMBL" id="MCD3196060.1"/>
    </source>
</evidence>
<accession>A0A9Q3Z1A2</accession>
<reference evidence="1" key="1">
    <citation type="submission" date="2020-02" db="EMBL/GenBank/DDBJ databases">
        <authorList>
            <person name="Fillo S."/>
            <person name="Giordani F."/>
            <person name="Tonon E."/>
            <person name="Drigo I."/>
            <person name="Anselmo A."/>
            <person name="Fortunato A."/>
            <person name="Bano L."/>
            <person name="Lista F."/>
        </authorList>
    </citation>
    <scope>NUCLEOTIDE SEQUENCE</scope>
    <source>
        <strain evidence="1">IZSVe-TV_9877_3_12</strain>
    </source>
</reference>
<name>A0A9Q3Z1A2_CLOBO</name>
<organism evidence="1 2">
    <name type="scientific">Clostridium botulinum C</name>
    <dbReference type="NCBI Taxonomy" id="36828"/>
    <lineage>
        <taxon>Bacteria</taxon>
        <taxon>Bacillati</taxon>
        <taxon>Bacillota</taxon>
        <taxon>Clostridia</taxon>
        <taxon>Eubacteriales</taxon>
        <taxon>Clostridiaceae</taxon>
        <taxon>Clostridium</taxon>
    </lineage>
</organism>
<dbReference type="Proteomes" id="UP000813637">
    <property type="component" value="Unassembled WGS sequence"/>
</dbReference>
<comment type="caution">
    <text evidence="1">The sequence shown here is derived from an EMBL/GenBank/DDBJ whole genome shotgun (WGS) entry which is preliminary data.</text>
</comment>
<gene>
    <name evidence="1" type="ORF">G8S53_12400</name>
</gene>
<reference evidence="1" key="2">
    <citation type="journal article" date="2021" name="Microorganisms">
        <title>Extensive Genome Exploration of Clostridium botulinum Group III Field Strains.</title>
        <authorList>
            <person name="Fillo S."/>
            <person name="Giordani F."/>
            <person name="Tonon E."/>
            <person name="Drigo I."/>
            <person name="Anselmo A."/>
            <person name="Fortunato A."/>
            <person name="Lista F."/>
            <person name="Bano L."/>
        </authorList>
    </citation>
    <scope>NUCLEOTIDE SEQUENCE</scope>
    <source>
        <strain evidence="1">IZSVe-TV_9877_3_12</strain>
    </source>
</reference>
<dbReference type="EMBL" id="JAAMYB010000023">
    <property type="protein sequence ID" value="MCD3196060.1"/>
    <property type="molecule type" value="Genomic_DNA"/>
</dbReference>
<dbReference type="AlphaFoldDB" id="A0A9Q3Z1A2"/>
<dbReference type="RefSeq" id="WP_003383646.1">
    <property type="nucleotide sequence ID" value="NZ_JAAMYB010000023.1"/>
</dbReference>